<dbReference type="AlphaFoldDB" id="G9ZIQ4"/>
<dbReference type="InterPro" id="IPR013825">
    <property type="entry name" value="Topo_IA_cen_sub2"/>
</dbReference>
<dbReference type="InterPro" id="IPR013826">
    <property type="entry name" value="Topo_IA_cen_sub3"/>
</dbReference>
<dbReference type="PANTHER" id="PTHR42785:SF1">
    <property type="entry name" value="DNA TOPOISOMERASE"/>
    <property type="match status" value="1"/>
</dbReference>
<protein>
    <recommendedName>
        <fullName evidence="1">Topo IA-type catalytic domain-containing protein</fullName>
    </recommendedName>
</protein>
<dbReference type="Proteomes" id="UP000004750">
    <property type="component" value="Unassembled WGS sequence"/>
</dbReference>
<dbReference type="PROSITE" id="PS52039">
    <property type="entry name" value="TOPO_IA_2"/>
    <property type="match status" value="1"/>
</dbReference>
<dbReference type="SUPFAM" id="SSF56712">
    <property type="entry name" value="Prokaryotic type I DNA topoisomerase"/>
    <property type="match status" value="1"/>
</dbReference>
<accession>G9ZIQ4</accession>
<evidence type="ECO:0000313" key="3">
    <source>
        <dbReference type="Proteomes" id="UP000004750"/>
    </source>
</evidence>
<sequence length="119" mass="12902">PNLSDDGIQAVWALLRQRGQDAYIPEKANTWKAKDGAQEAHEAIRPTDFNLYKGADCAERGVNAVQIQLYQLIWRRAVASQMRSAQFKVRSATLASTQPVAALDAVAAPADGVPGQQQA</sequence>
<evidence type="ECO:0000259" key="1">
    <source>
        <dbReference type="PROSITE" id="PS52039"/>
    </source>
</evidence>
<dbReference type="PANTHER" id="PTHR42785">
    <property type="entry name" value="DNA TOPOISOMERASE, TYPE IA, CORE"/>
    <property type="match status" value="1"/>
</dbReference>
<name>G9ZIQ4_9GAMM</name>
<feature type="non-terminal residue" evidence="2">
    <location>
        <position position="119"/>
    </location>
</feature>
<dbReference type="GO" id="GO:0006265">
    <property type="term" value="P:DNA topological change"/>
    <property type="evidence" value="ECO:0007669"/>
    <property type="project" value="InterPro"/>
</dbReference>
<dbReference type="GO" id="GO:0003917">
    <property type="term" value="F:DNA topoisomerase type I (single strand cut, ATP-independent) activity"/>
    <property type="evidence" value="ECO:0007669"/>
    <property type="project" value="InterPro"/>
</dbReference>
<reference evidence="2 3" key="1">
    <citation type="submission" date="2011-08" db="EMBL/GenBank/DDBJ databases">
        <authorList>
            <person name="Weinstock G."/>
            <person name="Sodergren E."/>
            <person name="Clifton S."/>
            <person name="Fulton L."/>
            <person name="Fulton B."/>
            <person name="Courtney L."/>
            <person name="Fronick C."/>
            <person name="Harrison M."/>
            <person name="Strong C."/>
            <person name="Farmer C."/>
            <person name="Delahaunty K."/>
            <person name="Markovic C."/>
            <person name="Hall O."/>
            <person name="Minx P."/>
            <person name="Tomlinson C."/>
            <person name="Mitreva M."/>
            <person name="Hou S."/>
            <person name="Chen J."/>
            <person name="Wollam A."/>
            <person name="Pepin K.H."/>
            <person name="Johnson M."/>
            <person name="Bhonagiri V."/>
            <person name="Zhang X."/>
            <person name="Suruliraj S."/>
            <person name="Warren W."/>
            <person name="Chinwalla A."/>
            <person name="Mardis E.R."/>
            <person name="Wilson R.K."/>
        </authorList>
    </citation>
    <scope>NUCLEOTIDE SEQUENCE [LARGE SCALE GENOMIC DNA]</scope>
    <source>
        <strain evidence="2 3">F0432</strain>
    </source>
</reference>
<proteinExistence type="predicted"/>
<dbReference type="GO" id="GO:0003677">
    <property type="term" value="F:DNA binding"/>
    <property type="evidence" value="ECO:0007669"/>
    <property type="project" value="InterPro"/>
</dbReference>
<gene>
    <name evidence="2" type="ORF">HMPREF9080_02665</name>
</gene>
<dbReference type="EMBL" id="AGCM01000161">
    <property type="protein sequence ID" value="EHM51378.1"/>
    <property type="molecule type" value="Genomic_DNA"/>
</dbReference>
<dbReference type="HOGENOM" id="CLU_2066290_0_0_6"/>
<feature type="domain" description="Topo IA-type catalytic" evidence="1">
    <location>
        <begin position="1"/>
        <end position="119"/>
    </location>
</feature>
<dbReference type="InterPro" id="IPR000380">
    <property type="entry name" value="Topo_IA"/>
</dbReference>
<organism evidence="2 3">
    <name type="scientific">Cardiobacterium valvarum F0432</name>
    <dbReference type="NCBI Taxonomy" id="797473"/>
    <lineage>
        <taxon>Bacteria</taxon>
        <taxon>Pseudomonadati</taxon>
        <taxon>Pseudomonadota</taxon>
        <taxon>Gammaproteobacteria</taxon>
        <taxon>Cardiobacteriales</taxon>
        <taxon>Cardiobacteriaceae</taxon>
        <taxon>Cardiobacterium</taxon>
    </lineage>
</organism>
<dbReference type="Pfam" id="PF01131">
    <property type="entry name" value="Topoisom_bac"/>
    <property type="match status" value="1"/>
</dbReference>
<dbReference type="InterPro" id="IPR013497">
    <property type="entry name" value="Topo_IA_cen"/>
</dbReference>
<evidence type="ECO:0000313" key="2">
    <source>
        <dbReference type="EMBL" id="EHM51378.1"/>
    </source>
</evidence>
<comment type="caution">
    <text evidence="2">The sequence shown here is derived from an EMBL/GenBank/DDBJ whole genome shotgun (WGS) entry which is preliminary data.</text>
</comment>
<dbReference type="Gene3D" id="1.10.290.10">
    <property type="entry name" value="Topoisomerase I, domain 4"/>
    <property type="match status" value="1"/>
</dbReference>
<dbReference type="Gene3D" id="2.70.20.10">
    <property type="entry name" value="Topoisomerase I, domain 3"/>
    <property type="match status" value="1"/>
</dbReference>
<feature type="non-terminal residue" evidence="2">
    <location>
        <position position="1"/>
    </location>
</feature>
<dbReference type="InterPro" id="IPR023405">
    <property type="entry name" value="Topo_IA_core_domain"/>
</dbReference>